<reference evidence="2" key="1">
    <citation type="journal article" date="2016" name="Nature">
        <title>Genome evolution in the allotetraploid frog Xenopus laevis.</title>
        <authorList>
            <person name="Session A.M."/>
            <person name="Uno Y."/>
            <person name="Kwon T."/>
            <person name="Chapman J.A."/>
            <person name="Toyoda A."/>
            <person name="Takahashi S."/>
            <person name="Fukui A."/>
            <person name="Hikosaka A."/>
            <person name="Suzuki A."/>
            <person name="Kondo M."/>
            <person name="van Heeringen S.J."/>
            <person name="Quigley I."/>
            <person name="Heinz S."/>
            <person name="Ogino H."/>
            <person name="Ochi H."/>
            <person name="Hellsten U."/>
            <person name="Lyons J.B."/>
            <person name="Simakov O."/>
            <person name="Putnam N."/>
            <person name="Stites J."/>
            <person name="Kuroki Y."/>
            <person name="Tanaka T."/>
            <person name="Michiue T."/>
            <person name="Watanabe M."/>
            <person name="Bogdanovic O."/>
            <person name="Lister R."/>
            <person name="Georgiou G."/>
            <person name="Paranjpe S.S."/>
            <person name="van Kruijsbergen I."/>
            <person name="Shu S."/>
            <person name="Carlson J."/>
            <person name="Kinoshita T."/>
            <person name="Ohta Y."/>
            <person name="Mawaribuchi S."/>
            <person name="Jenkins J."/>
            <person name="Grimwood J."/>
            <person name="Schmutz J."/>
            <person name="Mitros T."/>
            <person name="Mozaffari S.V."/>
            <person name="Suzuki Y."/>
            <person name="Haramoto Y."/>
            <person name="Yamamoto T.S."/>
            <person name="Takagi C."/>
            <person name="Heald R."/>
            <person name="Miller K."/>
            <person name="Haudenschild C."/>
            <person name="Kitzman J."/>
            <person name="Nakayama T."/>
            <person name="Izutsu Y."/>
            <person name="Robert J."/>
            <person name="Fortriede J."/>
            <person name="Burns K."/>
            <person name="Lotay V."/>
            <person name="Karimi K."/>
            <person name="Yasuoka Y."/>
            <person name="Dichmann D.S."/>
            <person name="Flajnik M.F."/>
            <person name="Houston D.W."/>
            <person name="Shendure J."/>
            <person name="DuPasquier L."/>
            <person name="Vize P.D."/>
            <person name="Zorn A.M."/>
            <person name="Ito M."/>
            <person name="Marcotte E.M."/>
            <person name="Wallingford J.B."/>
            <person name="Ito Y."/>
            <person name="Asashima M."/>
            <person name="Ueno N."/>
            <person name="Matsuda Y."/>
            <person name="Veenstra G.J."/>
            <person name="Fujiyama A."/>
            <person name="Harland R.M."/>
            <person name="Taira M."/>
            <person name="Rokhsar D.S."/>
        </authorList>
    </citation>
    <scope>NUCLEOTIDE SEQUENCE [LARGE SCALE GENOMIC DNA]</scope>
    <source>
        <strain evidence="2">J</strain>
    </source>
</reference>
<protein>
    <submittedName>
        <fullName evidence="1">Uncharacterized protein</fullName>
    </submittedName>
</protein>
<dbReference type="EMBL" id="CM004472">
    <property type="protein sequence ID" value="OCT84286.1"/>
    <property type="molecule type" value="Genomic_DNA"/>
</dbReference>
<name>A0A974HNP7_XENLA</name>
<dbReference type="Proteomes" id="UP000694892">
    <property type="component" value="Chromosome 4L"/>
</dbReference>
<proteinExistence type="predicted"/>
<dbReference type="AlphaFoldDB" id="A0A974HNP7"/>
<accession>A0A974HNP7</accession>
<evidence type="ECO:0000313" key="1">
    <source>
        <dbReference type="EMBL" id="OCT84286.1"/>
    </source>
</evidence>
<gene>
    <name evidence="1" type="ORF">XELAEV_18022444mg</name>
</gene>
<evidence type="ECO:0000313" key="2">
    <source>
        <dbReference type="Proteomes" id="UP000694892"/>
    </source>
</evidence>
<organism evidence="1 2">
    <name type="scientific">Xenopus laevis</name>
    <name type="common">African clawed frog</name>
    <dbReference type="NCBI Taxonomy" id="8355"/>
    <lineage>
        <taxon>Eukaryota</taxon>
        <taxon>Metazoa</taxon>
        <taxon>Chordata</taxon>
        <taxon>Craniata</taxon>
        <taxon>Vertebrata</taxon>
        <taxon>Euteleostomi</taxon>
        <taxon>Amphibia</taxon>
        <taxon>Batrachia</taxon>
        <taxon>Anura</taxon>
        <taxon>Pipoidea</taxon>
        <taxon>Pipidae</taxon>
        <taxon>Xenopodinae</taxon>
        <taxon>Xenopus</taxon>
        <taxon>Xenopus</taxon>
    </lineage>
</organism>
<sequence>MHLIQLTQHDYNCYYYLPHIPHILILRVIFLKYSSAFGCWFPQGILGLFKDFLYDLECTSCIIPSIKMKHQLARSRIAIVTALENSMCFSNTWFNVLQY</sequence>